<dbReference type="Pfam" id="PF00512">
    <property type="entry name" value="HisKA"/>
    <property type="match status" value="1"/>
</dbReference>
<proteinExistence type="predicted"/>
<reference evidence="11 12" key="1">
    <citation type="submission" date="2022-03" db="EMBL/GenBank/DDBJ databases">
        <title>Luteimonas soily sp. nov., a novel bacterium isolated from the soil.</title>
        <authorList>
            <person name="Zhang X."/>
        </authorList>
    </citation>
    <scope>NUCLEOTIDE SEQUENCE [LARGE SCALE GENOMIC DNA]</scope>
    <source>
        <strain evidence="11 12">50</strain>
    </source>
</reference>
<keyword evidence="12" id="KW-1185">Reference proteome</keyword>
<dbReference type="Gene3D" id="3.30.450.20">
    <property type="entry name" value="PAS domain"/>
    <property type="match status" value="1"/>
</dbReference>
<dbReference type="InterPro" id="IPR036097">
    <property type="entry name" value="HisK_dim/P_sf"/>
</dbReference>
<dbReference type="EC" id="2.7.13.3" evidence="2"/>
<dbReference type="EMBL" id="JALGCL010000001">
    <property type="protein sequence ID" value="MCJ0824508.1"/>
    <property type="molecule type" value="Genomic_DNA"/>
</dbReference>
<dbReference type="SUPFAM" id="SSF55785">
    <property type="entry name" value="PYP-like sensor domain (PAS domain)"/>
    <property type="match status" value="1"/>
</dbReference>
<evidence type="ECO:0000259" key="8">
    <source>
        <dbReference type="PROSITE" id="PS50109"/>
    </source>
</evidence>
<dbReference type="InterPro" id="IPR000700">
    <property type="entry name" value="PAS-assoc_C"/>
</dbReference>
<accession>A0ABT0A0K6</accession>
<keyword evidence="7" id="KW-0175">Coiled coil</keyword>
<dbReference type="PROSITE" id="PS50113">
    <property type="entry name" value="PAC"/>
    <property type="match status" value="1"/>
</dbReference>
<feature type="domain" description="PAC" evidence="10">
    <location>
        <begin position="104"/>
        <end position="156"/>
    </location>
</feature>
<dbReference type="SMART" id="SM00086">
    <property type="entry name" value="PAC"/>
    <property type="match status" value="1"/>
</dbReference>
<evidence type="ECO:0000259" key="9">
    <source>
        <dbReference type="PROSITE" id="PS50112"/>
    </source>
</evidence>
<evidence type="ECO:0000259" key="10">
    <source>
        <dbReference type="PROSITE" id="PS50113"/>
    </source>
</evidence>
<keyword evidence="3" id="KW-0597">Phosphoprotein</keyword>
<dbReference type="Gene3D" id="2.10.70.100">
    <property type="match status" value="1"/>
</dbReference>
<dbReference type="InterPro" id="IPR013655">
    <property type="entry name" value="PAS_fold_3"/>
</dbReference>
<dbReference type="Pfam" id="PF08447">
    <property type="entry name" value="PAS_3"/>
    <property type="match status" value="1"/>
</dbReference>
<dbReference type="Gene3D" id="1.10.287.130">
    <property type="match status" value="1"/>
</dbReference>
<dbReference type="PANTHER" id="PTHR42878">
    <property type="entry name" value="TWO-COMPONENT HISTIDINE KINASE"/>
    <property type="match status" value="1"/>
</dbReference>
<dbReference type="PROSITE" id="PS50109">
    <property type="entry name" value="HIS_KIN"/>
    <property type="match status" value="1"/>
</dbReference>
<dbReference type="GO" id="GO:0005524">
    <property type="term" value="F:ATP binding"/>
    <property type="evidence" value="ECO:0007669"/>
    <property type="project" value="UniProtKB-KW"/>
</dbReference>
<evidence type="ECO:0000256" key="2">
    <source>
        <dbReference type="ARBA" id="ARBA00012438"/>
    </source>
</evidence>
<dbReference type="NCBIfam" id="TIGR00229">
    <property type="entry name" value="sensory_box"/>
    <property type="match status" value="1"/>
</dbReference>
<evidence type="ECO:0000313" key="12">
    <source>
        <dbReference type="Proteomes" id="UP001165423"/>
    </source>
</evidence>
<feature type="domain" description="PAS" evidence="9">
    <location>
        <begin position="56"/>
        <end position="101"/>
    </location>
</feature>
<feature type="coiled-coil region" evidence="7">
    <location>
        <begin position="144"/>
        <end position="178"/>
    </location>
</feature>
<comment type="catalytic activity">
    <reaction evidence="1">
        <text>ATP + protein L-histidine = ADP + protein N-phospho-L-histidine.</text>
        <dbReference type="EC" id="2.7.13.3"/>
    </reaction>
</comment>
<evidence type="ECO:0000256" key="4">
    <source>
        <dbReference type="ARBA" id="ARBA00022679"/>
    </source>
</evidence>
<dbReference type="RefSeq" id="WP_243318299.1">
    <property type="nucleotide sequence ID" value="NZ_JALGCL010000001.1"/>
</dbReference>
<dbReference type="InterPro" id="IPR036890">
    <property type="entry name" value="HATPase_C_sf"/>
</dbReference>
<organism evidence="11 12">
    <name type="scientific">Cognatiluteimonas sedimenti</name>
    <dbReference type="NCBI Taxonomy" id="2927791"/>
    <lineage>
        <taxon>Bacteria</taxon>
        <taxon>Pseudomonadati</taxon>
        <taxon>Pseudomonadota</taxon>
        <taxon>Gammaproteobacteria</taxon>
        <taxon>Lysobacterales</taxon>
        <taxon>Lysobacteraceae</taxon>
        <taxon>Cognatiluteimonas</taxon>
    </lineage>
</organism>
<name>A0ABT0A0K6_9GAMM</name>
<keyword evidence="11" id="KW-0067">ATP-binding</keyword>
<dbReference type="CDD" id="cd00130">
    <property type="entry name" value="PAS"/>
    <property type="match status" value="1"/>
</dbReference>
<dbReference type="SUPFAM" id="SSF47384">
    <property type="entry name" value="Homodimeric domain of signal transducing histidine kinase"/>
    <property type="match status" value="1"/>
</dbReference>
<evidence type="ECO:0000256" key="1">
    <source>
        <dbReference type="ARBA" id="ARBA00000085"/>
    </source>
</evidence>
<dbReference type="InterPro" id="IPR050351">
    <property type="entry name" value="BphY/WalK/GraS-like"/>
</dbReference>
<dbReference type="InterPro" id="IPR000014">
    <property type="entry name" value="PAS"/>
</dbReference>
<dbReference type="InterPro" id="IPR005467">
    <property type="entry name" value="His_kinase_dom"/>
</dbReference>
<dbReference type="InterPro" id="IPR035965">
    <property type="entry name" value="PAS-like_dom_sf"/>
</dbReference>
<dbReference type="InterPro" id="IPR003661">
    <property type="entry name" value="HisK_dim/P_dom"/>
</dbReference>
<dbReference type="Pfam" id="PF02518">
    <property type="entry name" value="HATPase_c"/>
    <property type="match status" value="1"/>
</dbReference>
<dbReference type="Proteomes" id="UP001165423">
    <property type="component" value="Unassembled WGS sequence"/>
</dbReference>
<dbReference type="InterPro" id="IPR004358">
    <property type="entry name" value="Sig_transdc_His_kin-like_C"/>
</dbReference>
<sequence>MDSPAPLDPTTTPSDASELKRLEQRLRRLEQLMVDTQGVAHLGTWEWDISEPTATWSAELYRIYGLSPDSYTPSYENYLAMVHPEDRQRVMDATNRVFHEHVPYSHDERILLPDGSLRYLHTWAQPVLDDDGKLVRLLGVCQDITEQKRAEAQVLELNRELERRVAERTRTIENTLRDVEAFNAMVSHDLRAPLQVIAMTCQVMAMDKSAPLPPQFSGHLERLQRSVGHMTELVNDLLALAHVGGAALERTEVDLSAMAAEIMADLRRLAPEREATVDIAPGLACRADRGLLRSVLENLLGNAWKYSSRVAHARIEVGANTVDGRTRFFVRDNGAGFESADASRLFRPFERLHKASEFTGTGVGLAVVQRIIERHGGQIEAEGEPGRGAVFTFDVGC</sequence>
<dbReference type="SMART" id="SM00387">
    <property type="entry name" value="HATPase_c"/>
    <property type="match status" value="1"/>
</dbReference>
<keyword evidence="11" id="KW-0547">Nucleotide-binding</keyword>
<keyword evidence="6" id="KW-0472">Membrane</keyword>
<dbReference type="CDD" id="cd00082">
    <property type="entry name" value="HisKA"/>
    <property type="match status" value="1"/>
</dbReference>
<evidence type="ECO:0000256" key="7">
    <source>
        <dbReference type="SAM" id="Coils"/>
    </source>
</evidence>
<evidence type="ECO:0000256" key="3">
    <source>
        <dbReference type="ARBA" id="ARBA00022553"/>
    </source>
</evidence>
<dbReference type="InterPro" id="IPR001610">
    <property type="entry name" value="PAC"/>
</dbReference>
<feature type="domain" description="Histidine kinase" evidence="8">
    <location>
        <begin position="185"/>
        <end position="397"/>
    </location>
</feature>
<dbReference type="InterPro" id="IPR003594">
    <property type="entry name" value="HATPase_dom"/>
</dbReference>
<dbReference type="SMART" id="SM00388">
    <property type="entry name" value="HisKA"/>
    <property type="match status" value="1"/>
</dbReference>
<dbReference type="SUPFAM" id="SSF55874">
    <property type="entry name" value="ATPase domain of HSP90 chaperone/DNA topoisomerase II/histidine kinase"/>
    <property type="match status" value="1"/>
</dbReference>
<gene>
    <name evidence="11" type="ORF">MQC88_00795</name>
</gene>
<dbReference type="Gene3D" id="3.30.565.10">
    <property type="entry name" value="Histidine kinase-like ATPase, C-terminal domain"/>
    <property type="match status" value="1"/>
</dbReference>
<evidence type="ECO:0000313" key="11">
    <source>
        <dbReference type="EMBL" id="MCJ0824508.1"/>
    </source>
</evidence>
<dbReference type="PANTHER" id="PTHR42878:SF15">
    <property type="entry name" value="BACTERIOPHYTOCHROME"/>
    <property type="match status" value="1"/>
</dbReference>
<keyword evidence="4" id="KW-0808">Transferase</keyword>
<evidence type="ECO:0000256" key="5">
    <source>
        <dbReference type="ARBA" id="ARBA00022777"/>
    </source>
</evidence>
<protein>
    <recommendedName>
        <fullName evidence="2">histidine kinase</fullName>
        <ecNumber evidence="2">2.7.13.3</ecNumber>
    </recommendedName>
</protein>
<keyword evidence="5" id="KW-0418">Kinase</keyword>
<dbReference type="PRINTS" id="PR00344">
    <property type="entry name" value="BCTRLSENSOR"/>
</dbReference>
<comment type="caution">
    <text evidence="11">The sequence shown here is derived from an EMBL/GenBank/DDBJ whole genome shotgun (WGS) entry which is preliminary data.</text>
</comment>
<evidence type="ECO:0000256" key="6">
    <source>
        <dbReference type="ARBA" id="ARBA00023136"/>
    </source>
</evidence>
<dbReference type="PROSITE" id="PS50112">
    <property type="entry name" value="PAS"/>
    <property type="match status" value="1"/>
</dbReference>